<dbReference type="InterPro" id="IPR053295">
    <property type="entry name" value="Innate_immunity_reg"/>
</dbReference>
<dbReference type="STRING" id="174720.A0A0N5BQT3"/>
<dbReference type="SUPFAM" id="SSF53300">
    <property type="entry name" value="vWA-like"/>
    <property type="match status" value="1"/>
</dbReference>
<evidence type="ECO:0000313" key="5">
    <source>
        <dbReference type="WBParaSite" id="SPAL_0000824500.1"/>
    </source>
</evidence>
<evidence type="ECO:0000313" key="4">
    <source>
        <dbReference type="Proteomes" id="UP000046392"/>
    </source>
</evidence>
<dbReference type="Pfam" id="PF24415">
    <property type="entry name" value="Ig_Irg-7"/>
    <property type="match status" value="1"/>
</dbReference>
<protein>
    <submittedName>
        <fullName evidence="5">VWFA domain-containing protein</fullName>
    </submittedName>
</protein>
<evidence type="ECO:0000259" key="2">
    <source>
        <dbReference type="Pfam" id="PF23623"/>
    </source>
</evidence>
<accession>A0A0N5BQT3</accession>
<dbReference type="PANTHER" id="PTHR47324:SF1">
    <property type="entry name" value="EGF-LIKE DOMAIN-CONTAINING PROTEIN-RELATED"/>
    <property type="match status" value="1"/>
</dbReference>
<feature type="domain" description="Irg-7 N-terminal galactose binding" evidence="2">
    <location>
        <begin position="105"/>
        <end position="199"/>
    </location>
</feature>
<evidence type="ECO:0000259" key="3">
    <source>
        <dbReference type="Pfam" id="PF24415"/>
    </source>
</evidence>
<feature type="signal peptide" evidence="1">
    <location>
        <begin position="1"/>
        <end position="26"/>
    </location>
</feature>
<dbReference type="Pfam" id="PF23623">
    <property type="entry name" value="GBD_IRG7_N"/>
    <property type="match status" value="1"/>
</dbReference>
<dbReference type="InterPro" id="IPR036465">
    <property type="entry name" value="vWFA_dom_sf"/>
</dbReference>
<keyword evidence="4" id="KW-1185">Reference proteome</keyword>
<name>A0A0N5BQT3_STREA</name>
<sequence length="544" mass="60937">MLILRKYTSFFTSIILLLLIVNLKNAESDFEDLRLIKEFAKTWNFSKDATYTNSLLAGMPKEYNTIGYMNDGFGCQQPGYTGQYCEFPICETPNNKHFDHDNAAVLVDFIHQPSCSKNALFFVDISMFSFTIEVQAPGNNQHDISVYNRNGTLMNPVSTDTTDPTRKIYVYSPQNPGVYRIVPSTRTPELGCLIYVLATAHSYVNIGFVPSSQYDLIPSERNDFPNQNPYLHQHNTIVAHTTNVRKPGGITALSIFEGYNIMSRPHKFSIRYNCEFDYYYNSLFCLNEDQYFIKIEGYDFSGNSFSRIKSFSCIVNPNTSTAPPPTTMAPAPPPTTTAPPETSTAKANIYLITDVSASVPASMYADTLTNFLMEIFNNFKIDPEYVNVAFSPSPGDDDIWFILPVFNAFFSSETLRKSIYSSYYPIMGEQSPGQKQLSQVIGRALDSSFLTTGYNPSYKPHWLIYVTTTSSPDSYAIKAAQKVRESGVFKIVTIAYNPANNIQALLMMSDCFYPISHQEQLSAIATALAAKINFASSKGQDGPC</sequence>
<proteinExistence type="predicted"/>
<dbReference type="InterPro" id="IPR057085">
    <property type="entry name" value="Ig_Irg-7"/>
</dbReference>
<dbReference type="Proteomes" id="UP000046392">
    <property type="component" value="Unplaced"/>
</dbReference>
<dbReference type="AlphaFoldDB" id="A0A0N5BQT3"/>
<dbReference type="PANTHER" id="PTHR47324">
    <property type="entry name" value="PROTEIN IRG-7-RELATED"/>
    <property type="match status" value="1"/>
</dbReference>
<dbReference type="InterPro" id="IPR057086">
    <property type="entry name" value="GBD_Irg-7_N"/>
</dbReference>
<evidence type="ECO:0000256" key="1">
    <source>
        <dbReference type="SAM" id="SignalP"/>
    </source>
</evidence>
<dbReference type="WBParaSite" id="SPAL_0000824500.1">
    <property type="protein sequence ID" value="SPAL_0000824500.1"/>
    <property type="gene ID" value="SPAL_0000824500"/>
</dbReference>
<reference evidence="5" key="1">
    <citation type="submission" date="2017-02" db="UniProtKB">
        <authorList>
            <consortium name="WormBaseParasite"/>
        </authorList>
    </citation>
    <scope>IDENTIFICATION</scope>
</reference>
<keyword evidence="1" id="KW-0732">Signal</keyword>
<feature type="chain" id="PRO_5005894881" evidence="1">
    <location>
        <begin position="27"/>
        <end position="544"/>
    </location>
</feature>
<organism evidence="4 5">
    <name type="scientific">Strongyloides papillosus</name>
    <name type="common">Intestinal threadworm</name>
    <dbReference type="NCBI Taxonomy" id="174720"/>
    <lineage>
        <taxon>Eukaryota</taxon>
        <taxon>Metazoa</taxon>
        <taxon>Ecdysozoa</taxon>
        <taxon>Nematoda</taxon>
        <taxon>Chromadorea</taxon>
        <taxon>Rhabditida</taxon>
        <taxon>Tylenchina</taxon>
        <taxon>Panagrolaimomorpha</taxon>
        <taxon>Strongyloidoidea</taxon>
        <taxon>Strongyloididae</taxon>
        <taxon>Strongyloides</taxon>
    </lineage>
</organism>
<feature type="domain" description="Irg-7-like Ig-like" evidence="3">
    <location>
        <begin position="219"/>
        <end position="315"/>
    </location>
</feature>
<dbReference type="Gene3D" id="3.40.50.410">
    <property type="entry name" value="von Willebrand factor, type A domain"/>
    <property type="match status" value="1"/>
</dbReference>